<dbReference type="InterPro" id="IPR050131">
    <property type="entry name" value="Peptidase_S8_subtilisin-like"/>
</dbReference>
<evidence type="ECO:0000256" key="5">
    <source>
        <dbReference type="PROSITE-ProRule" id="PRU01240"/>
    </source>
</evidence>
<keyword evidence="4" id="KW-0720">Serine protease</keyword>
<feature type="domain" description="Peptidase S8/S53" evidence="6">
    <location>
        <begin position="96"/>
        <end position="291"/>
    </location>
</feature>
<dbReference type="EMBL" id="AE017245">
    <property type="protein sequence ID" value="AAZ43457.1"/>
    <property type="molecule type" value="Genomic_DNA"/>
</dbReference>
<proteinExistence type="inferred from homology"/>
<reference evidence="7 8" key="1">
    <citation type="journal article" date="2005" name="J. Bacteriol.">
        <title>Swine and poultry pathogens: the complete genome sequences of two strains of Mycoplasma hyopneumoniae and a strain of Mycoplasma synoviae.</title>
        <authorList>
            <person name="Vasconcelos A.T."/>
            <person name="Ferreira H.B."/>
            <person name="Bizarro C.V."/>
            <person name="Bonatto S.L."/>
            <person name="Carvalho M.O."/>
            <person name="Pinto P.M."/>
            <person name="Almeida D.F."/>
            <person name="Almeida L.G."/>
            <person name="Almeida R."/>
            <person name="Alves-Filho L."/>
            <person name="Assuncao E.N."/>
            <person name="Azevedo V.A."/>
            <person name="Bogo M.R."/>
            <person name="Brigido M.M."/>
            <person name="Brocchi M."/>
            <person name="Burity H.A."/>
            <person name="Camargo A.A."/>
            <person name="Camargo S.S."/>
            <person name="Carepo M.S."/>
            <person name="Carraro D.M."/>
            <person name="de Mattos Cascardo J.C."/>
            <person name="Castro L.A."/>
            <person name="Cavalcanti G."/>
            <person name="Chemale G."/>
            <person name="Collevatti R.G."/>
            <person name="Cunha C.W."/>
            <person name="Dallagiovanna B."/>
            <person name="Dambros B.P."/>
            <person name="Dellagostin O.A."/>
            <person name="Falcao C."/>
            <person name="Fantinatti-Garboggini F."/>
            <person name="Felipe M.S."/>
            <person name="Fiorentin L."/>
            <person name="Franco G.R."/>
            <person name="Freitas N.S."/>
            <person name="Frias D."/>
            <person name="Grangeiro T.B."/>
            <person name="Grisard E.C."/>
            <person name="Guimaraes C.T."/>
            <person name="Hungria M."/>
            <person name="Jardim S.N."/>
            <person name="Krieger M.A."/>
            <person name="Laurino J.P."/>
            <person name="Lima L.F."/>
            <person name="Lopes M.I."/>
            <person name="Loreto E.L."/>
            <person name="Madeira H.M."/>
            <person name="Manfio G.P."/>
            <person name="Maranhao A.Q."/>
            <person name="Martinkovics C.T."/>
            <person name="Medeiros S.R."/>
            <person name="Moreira M.A."/>
            <person name="Neiva M."/>
            <person name="Ramalho-Neto C.E."/>
            <person name="Nicolas M.F."/>
            <person name="Oliveira S.C."/>
            <person name="Paixao R.F."/>
            <person name="Pedrosa F.O."/>
            <person name="Pena S.D."/>
            <person name="Pereira M."/>
            <person name="Pereira-Ferrari L."/>
            <person name="Piffer I."/>
            <person name="Pinto L.S."/>
            <person name="Potrich D.P."/>
            <person name="Salim A.C."/>
            <person name="Santos F.R."/>
            <person name="Schmitt R."/>
            <person name="Schneider M.P."/>
            <person name="Schrank A."/>
            <person name="Schrank I.S."/>
            <person name="Schuck A.F."/>
            <person name="Seuanez H.N."/>
            <person name="Silva D.W."/>
            <person name="Silva R."/>
            <person name="Silva S.C."/>
            <person name="Soares C.M."/>
            <person name="Souza K.R."/>
            <person name="Souza R.C."/>
            <person name="Staats C.C."/>
            <person name="Steffens M.B."/>
            <person name="Teixeira S.M."/>
            <person name="Urmenyi T.P."/>
            <person name="Vainstein M.H."/>
            <person name="Zuccherato L.W."/>
            <person name="Simpson A.J."/>
            <person name="Zaha A."/>
        </authorList>
    </citation>
    <scope>NUCLEOTIDE SEQUENCE [LARGE SCALE GENOMIC DNA]</scope>
    <source>
        <strain evidence="7 8">53</strain>
    </source>
</reference>
<dbReference type="STRING" id="262723.MS53_0036"/>
<dbReference type="Proteomes" id="UP000000549">
    <property type="component" value="Chromosome"/>
</dbReference>
<evidence type="ECO:0000256" key="4">
    <source>
        <dbReference type="ARBA" id="ARBA00022825"/>
    </source>
</evidence>
<evidence type="ECO:0000256" key="3">
    <source>
        <dbReference type="ARBA" id="ARBA00022801"/>
    </source>
</evidence>
<dbReference type="AlphaFoldDB" id="Q4A714"/>
<evidence type="ECO:0000259" key="6">
    <source>
        <dbReference type="Pfam" id="PF00082"/>
    </source>
</evidence>
<evidence type="ECO:0000256" key="2">
    <source>
        <dbReference type="ARBA" id="ARBA00022670"/>
    </source>
</evidence>
<dbReference type="GO" id="GO:0004252">
    <property type="term" value="F:serine-type endopeptidase activity"/>
    <property type="evidence" value="ECO:0007669"/>
    <property type="project" value="InterPro"/>
</dbReference>
<dbReference type="SUPFAM" id="SSF52743">
    <property type="entry name" value="Subtilisin-like"/>
    <property type="match status" value="1"/>
</dbReference>
<sequence>MPERVYFSKYADNFNSNRFTLEDRNKIHEELNSQNLVEGNPRITFLESTINNNYWESLVDFNNKKYFDKNITFVGSSTQNTGTIHRNWWFYGPTPSNHATLVGSIAAGLDGVNPYLDKFSLVLNSTNGTWQEYNWVEAKKTDILNMSYGLKAKLGRYKYDSDSHDVTKLAYENKELIIVRSAGNDGAETDPNKRYINGGSLASNIIVVGSNNRYGHRSFTSNYGSYTGRQVTLLANGEYYFNNNEDGYNSGTSFSAPFISGILSLMLRKYRNVYDLGHNNLIALSTLSASTYNSGSNINENGAGTFDYKKIGQAHENLKYFEIKHSSNYSRGRLYSYADYGNWIQVKSFYAKKRPSSKSCFILTWRACW</sequence>
<dbReference type="InterPro" id="IPR023828">
    <property type="entry name" value="Peptidase_S8_Ser-AS"/>
</dbReference>
<gene>
    <name evidence="7" type="ordered locus">MS53_0036</name>
</gene>
<dbReference type="CDD" id="cd07488">
    <property type="entry name" value="Peptidases_S8_2"/>
    <property type="match status" value="1"/>
</dbReference>
<dbReference type="PANTHER" id="PTHR43806">
    <property type="entry name" value="PEPTIDASE S8"/>
    <property type="match status" value="1"/>
</dbReference>
<dbReference type="InterPro" id="IPR036852">
    <property type="entry name" value="Peptidase_S8/S53_dom_sf"/>
</dbReference>
<dbReference type="Gene3D" id="3.40.50.200">
    <property type="entry name" value="Peptidase S8/S53 domain"/>
    <property type="match status" value="1"/>
</dbReference>
<dbReference type="GO" id="GO:0006508">
    <property type="term" value="P:proteolysis"/>
    <property type="evidence" value="ECO:0007669"/>
    <property type="project" value="UniProtKB-KW"/>
</dbReference>
<accession>Q4A714</accession>
<name>Q4A714_MYCS5</name>
<dbReference type="Pfam" id="PF00082">
    <property type="entry name" value="Peptidase_S8"/>
    <property type="match status" value="1"/>
</dbReference>
<keyword evidence="3" id="KW-0378">Hydrolase</keyword>
<dbReference type="eggNOG" id="COG1404">
    <property type="taxonomic scope" value="Bacteria"/>
</dbReference>
<dbReference type="RefSeq" id="WP_011283201.1">
    <property type="nucleotide sequence ID" value="NC_007294.1"/>
</dbReference>
<dbReference type="HOGENOM" id="CLU_749684_0_0_14"/>
<dbReference type="OrthoDB" id="400658at2"/>
<evidence type="ECO:0000313" key="8">
    <source>
        <dbReference type="Proteomes" id="UP000000549"/>
    </source>
</evidence>
<dbReference type="KEGG" id="msy:MS53_0036"/>
<keyword evidence="2" id="KW-0645">Protease</keyword>
<keyword evidence="8" id="KW-1185">Reference proteome</keyword>
<comment type="similarity">
    <text evidence="1 5">Belongs to the peptidase S8 family.</text>
</comment>
<dbReference type="PANTHER" id="PTHR43806:SF11">
    <property type="entry name" value="CEREVISIN-RELATED"/>
    <property type="match status" value="1"/>
</dbReference>
<dbReference type="PROSITE" id="PS51892">
    <property type="entry name" value="SUBTILASE"/>
    <property type="match status" value="1"/>
</dbReference>
<protein>
    <recommendedName>
        <fullName evidence="6">Peptidase S8/S53 domain-containing protein</fullName>
    </recommendedName>
</protein>
<dbReference type="PROSITE" id="PS00138">
    <property type="entry name" value="SUBTILASE_SER"/>
    <property type="match status" value="1"/>
</dbReference>
<dbReference type="InterPro" id="IPR034065">
    <property type="entry name" value="All0781-like_dom"/>
</dbReference>
<dbReference type="InterPro" id="IPR000209">
    <property type="entry name" value="Peptidase_S8/S53_dom"/>
</dbReference>
<evidence type="ECO:0000256" key="1">
    <source>
        <dbReference type="ARBA" id="ARBA00011073"/>
    </source>
</evidence>
<evidence type="ECO:0000313" key="7">
    <source>
        <dbReference type="EMBL" id="AAZ43457.1"/>
    </source>
</evidence>
<organism evidence="7 8">
    <name type="scientific">Mycoplasmopsis synoviae (strain 53)</name>
    <name type="common">Mycoplasma synoviae</name>
    <dbReference type="NCBI Taxonomy" id="262723"/>
    <lineage>
        <taxon>Bacteria</taxon>
        <taxon>Bacillati</taxon>
        <taxon>Mycoplasmatota</taxon>
        <taxon>Mycoplasmoidales</taxon>
        <taxon>Metamycoplasmataceae</taxon>
        <taxon>Mycoplasmopsis</taxon>
    </lineage>
</organism>
<comment type="caution">
    <text evidence="5">Lacks conserved residue(s) required for the propagation of feature annotation.</text>
</comment>